<feature type="compositionally biased region" description="Basic and acidic residues" evidence="1">
    <location>
        <begin position="82"/>
        <end position="92"/>
    </location>
</feature>
<name>A0ABS0CXK5_9NOCA</name>
<comment type="caution">
    <text evidence="2">The sequence shown here is derived from an EMBL/GenBank/DDBJ whole genome shotgun (WGS) entry which is preliminary data.</text>
</comment>
<dbReference type="Proteomes" id="UP000702209">
    <property type="component" value="Unassembled WGS sequence"/>
</dbReference>
<dbReference type="Pfam" id="PF19939">
    <property type="entry name" value="DUF6401"/>
    <property type="match status" value="1"/>
</dbReference>
<reference evidence="2 3" key="1">
    <citation type="submission" date="2020-10" db="EMBL/GenBank/DDBJ databases">
        <title>Identification of Nocardia species via Next-generation sequencing and recognition of intraspecies genetic diversity.</title>
        <authorList>
            <person name="Li P."/>
            <person name="Li P."/>
            <person name="Lu B."/>
        </authorList>
    </citation>
    <scope>NUCLEOTIDE SEQUENCE [LARGE SCALE GENOMIC DNA]</scope>
    <source>
        <strain evidence="2 3">BJ06-0157</strain>
    </source>
</reference>
<feature type="region of interest" description="Disordered" evidence="1">
    <location>
        <begin position="82"/>
        <end position="102"/>
    </location>
</feature>
<sequence length="140" mass="15040">MFLLGPSFIEASARRTLTRLHQTHGAPATAAAARLPALSAVLDQHAAAVRDILRHGVADSSDVPPAVLLAGYARGLLDQARADRAAERRGHGSPDVPETRGNVPQDVHEWAEADWIHLRLAGVCLHGKRDPIELALPQLH</sequence>
<accession>A0ABS0CXK5</accession>
<organism evidence="2 3">
    <name type="scientific">Nocardia amamiensis</name>
    <dbReference type="NCBI Taxonomy" id="404578"/>
    <lineage>
        <taxon>Bacteria</taxon>
        <taxon>Bacillati</taxon>
        <taxon>Actinomycetota</taxon>
        <taxon>Actinomycetes</taxon>
        <taxon>Mycobacteriales</taxon>
        <taxon>Nocardiaceae</taxon>
        <taxon>Nocardia</taxon>
    </lineage>
</organism>
<gene>
    <name evidence="2" type="ORF">IU459_25655</name>
</gene>
<protein>
    <submittedName>
        <fullName evidence="2">Uncharacterized protein</fullName>
    </submittedName>
</protein>
<evidence type="ECO:0000256" key="1">
    <source>
        <dbReference type="SAM" id="MobiDB-lite"/>
    </source>
</evidence>
<keyword evidence="3" id="KW-1185">Reference proteome</keyword>
<dbReference type="InterPro" id="IPR045647">
    <property type="entry name" value="DUF6401"/>
</dbReference>
<evidence type="ECO:0000313" key="2">
    <source>
        <dbReference type="EMBL" id="MBF6300905.1"/>
    </source>
</evidence>
<dbReference type="EMBL" id="JADLQX010000021">
    <property type="protein sequence ID" value="MBF6300905.1"/>
    <property type="molecule type" value="Genomic_DNA"/>
</dbReference>
<proteinExistence type="predicted"/>
<evidence type="ECO:0000313" key="3">
    <source>
        <dbReference type="Proteomes" id="UP000702209"/>
    </source>
</evidence>
<dbReference type="RefSeq" id="WP_195132122.1">
    <property type="nucleotide sequence ID" value="NZ_JADLQX010000021.1"/>
</dbReference>